<proteinExistence type="predicted"/>
<evidence type="ECO:0000313" key="2">
    <source>
        <dbReference type="Proteomes" id="UP000316406"/>
    </source>
</evidence>
<protein>
    <recommendedName>
        <fullName evidence="3">Helix-turn-helix domain-containing protein</fullName>
    </recommendedName>
</protein>
<organism evidence="1 2">
    <name type="scientific">Brevibacterium aurantiacum</name>
    <dbReference type="NCBI Taxonomy" id="273384"/>
    <lineage>
        <taxon>Bacteria</taxon>
        <taxon>Bacillati</taxon>
        <taxon>Actinomycetota</taxon>
        <taxon>Actinomycetes</taxon>
        <taxon>Micrococcales</taxon>
        <taxon>Brevibacteriaceae</taxon>
        <taxon>Brevibacterium</taxon>
    </lineage>
</organism>
<evidence type="ECO:0000313" key="1">
    <source>
        <dbReference type="EMBL" id="TSI14636.1"/>
    </source>
</evidence>
<dbReference type="AlphaFoldDB" id="A0A556CBF2"/>
<dbReference type="Proteomes" id="UP000316406">
    <property type="component" value="Unassembled WGS sequence"/>
</dbReference>
<name>A0A556CBF2_BREAU</name>
<dbReference type="OrthoDB" id="9921571at2"/>
<accession>A0A556CBF2</accession>
<dbReference type="RefSeq" id="WP_143923342.1">
    <property type="nucleotide sequence ID" value="NZ_VLTK01000008.1"/>
</dbReference>
<reference evidence="1 2" key="1">
    <citation type="submission" date="2019-07" db="EMBL/GenBank/DDBJ databases">
        <title>Draft genome sequence of Brevibacterium aurantiacum XU54 isolated from Xinjiang China.</title>
        <authorList>
            <person name="Xu X."/>
        </authorList>
    </citation>
    <scope>NUCLEOTIDE SEQUENCE [LARGE SCALE GENOMIC DNA]</scope>
    <source>
        <strain evidence="1 2">XU54</strain>
    </source>
</reference>
<evidence type="ECO:0008006" key="3">
    <source>
        <dbReference type="Google" id="ProtNLM"/>
    </source>
</evidence>
<sequence>MNIRTVHGDEAREWTRELGRTGRFAPEQLLLVWLMALTVNDQWESDETLETLSTDAGMSIETVKHHLEILRENNVVSWFARDNGVPMATAFTLNRRFPDSVRR</sequence>
<keyword evidence="2" id="KW-1185">Reference proteome</keyword>
<gene>
    <name evidence="1" type="ORF">FO013_14910</name>
</gene>
<comment type="caution">
    <text evidence="1">The sequence shown here is derived from an EMBL/GenBank/DDBJ whole genome shotgun (WGS) entry which is preliminary data.</text>
</comment>
<dbReference type="EMBL" id="VLTK01000008">
    <property type="protein sequence ID" value="TSI14636.1"/>
    <property type="molecule type" value="Genomic_DNA"/>
</dbReference>